<comment type="similarity">
    <text evidence="1">Belongs to the vertnin family.</text>
</comment>
<evidence type="ECO:0000256" key="3">
    <source>
        <dbReference type="SAM" id="MobiDB-lite"/>
    </source>
</evidence>
<proteinExistence type="inferred from homology"/>
<dbReference type="OrthoDB" id="2431281at2759"/>
<dbReference type="Pfam" id="PF02338">
    <property type="entry name" value="OTU"/>
    <property type="match status" value="1"/>
</dbReference>
<dbReference type="InterPro" id="IPR003323">
    <property type="entry name" value="OTU_dom"/>
</dbReference>
<name>A0A397HWR2_9GLOM</name>
<dbReference type="PANTHER" id="PTHR16081:SF0">
    <property type="entry name" value="VERTNIN"/>
    <property type="match status" value="1"/>
</dbReference>
<accession>A0A397HWR2</accession>
<dbReference type="CDD" id="cd22791">
    <property type="entry name" value="OTU_VRTN"/>
    <property type="match status" value="1"/>
</dbReference>
<evidence type="ECO:0000256" key="1">
    <source>
        <dbReference type="ARBA" id="ARBA00007290"/>
    </source>
</evidence>
<evidence type="ECO:0000313" key="6">
    <source>
        <dbReference type="Proteomes" id="UP000266861"/>
    </source>
</evidence>
<dbReference type="GO" id="GO:0006357">
    <property type="term" value="P:regulation of transcription by RNA polymerase II"/>
    <property type="evidence" value="ECO:0007669"/>
    <property type="project" value="TreeGrafter"/>
</dbReference>
<feature type="domain" description="OTU" evidence="4">
    <location>
        <begin position="77"/>
        <end position="181"/>
    </location>
</feature>
<dbReference type="Proteomes" id="UP000266861">
    <property type="component" value="Unassembled WGS sequence"/>
</dbReference>
<dbReference type="AlphaFoldDB" id="A0A397HWR2"/>
<protein>
    <recommendedName>
        <fullName evidence="2">Vertnin</fullName>
    </recommendedName>
</protein>
<feature type="compositionally biased region" description="Basic and acidic residues" evidence="3">
    <location>
        <begin position="213"/>
        <end position="225"/>
    </location>
</feature>
<comment type="caution">
    <text evidence="5">The sequence shown here is derived from an EMBL/GenBank/DDBJ whole genome shotgun (WGS) entry which is preliminary data.</text>
</comment>
<dbReference type="PANTHER" id="PTHR16081">
    <property type="entry name" value="VERTNIN"/>
    <property type="match status" value="1"/>
</dbReference>
<organism evidence="5 6">
    <name type="scientific">Diversispora epigaea</name>
    <dbReference type="NCBI Taxonomy" id="1348612"/>
    <lineage>
        <taxon>Eukaryota</taxon>
        <taxon>Fungi</taxon>
        <taxon>Fungi incertae sedis</taxon>
        <taxon>Mucoromycota</taxon>
        <taxon>Glomeromycotina</taxon>
        <taxon>Glomeromycetes</taxon>
        <taxon>Diversisporales</taxon>
        <taxon>Diversisporaceae</taxon>
        <taxon>Diversispora</taxon>
    </lineage>
</organism>
<dbReference type="GO" id="GO:0000785">
    <property type="term" value="C:chromatin"/>
    <property type="evidence" value="ECO:0007669"/>
    <property type="project" value="TreeGrafter"/>
</dbReference>
<dbReference type="InterPro" id="IPR038822">
    <property type="entry name" value="Vertnin-like"/>
</dbReference>
<reference evidence="5 6" key="1">
    <citation type="submission" date="2018-08" db="EMBL/GenBank/DDBJ databases">
        <title>Genome and evolution of the arbuscular mycorrhizal fungus Diversispora epigaea (formerly Glomus versiforme) and its bacterial endosymbionts.</title>
        <authorList>
            <person name="Sun X."/>
            <person name="Fei Z."/>
            <person name="Harrison M."/>
        </authorList>
    </citation>
    <scope>NUCLEOTIDE SEQUENCE [LARGE SCALE GENOMIC DNA]</scope>
    <source>
        <strain evidence="5 6">IT104</strain>
    </source>
</reference>
<evidence type="ECO:0000313" key="5">
    <source>
        <dbReference type="EMBL" id="RHZ65040.1"/>
    </source>
</evidence>
<feature type="region of interest" description="Disordered" evidence="3">
    <location>
        <begin position="202"/>
        <end position="228"/>
    </location>
</feature>
<dbReference type="Gene3D" id="3.90.70.80">
    <property type="match status" value="1"/>
</dbReference>
<sequence>MNYETVIKYLDQTRDFLENAINLSKIEVYTGQFSKESIFNTDFFTHCQVKPDTQEDKGAKWLLPPDCNLICYKSTEDGNCLFNSVSLLIFGNEELAMQLRFATIIELMKYARHYLNIPIFKKSIIYSDLAFQTAEKFNDKEKEFDKQFVFIQELHLMCNIGNWCGMPALYGLSSVLQHNIRSIFPPIKQKLLIDTYNKVIEPRQDSDNGSQLETDRNPQEIDRESQQQNSDYEPINILWTNMSVTNKQKATKFLKSNLICTNHFVPCHKKAQT</sequence>
<keyword evidence="6" id="KW-1185">Reference proteome</keyword>
<evidence type="ECO:0000259" key="4">
    <source>
        <dbReference type="Pfam" id="PF02338"/>
    </source>
</evidence>
<dbReference type="InterPro" id="IPR047273">
    <property type="entry name" value="VRTN_OTU_dom"/>
</dbReference>
<gene>
    <name evidence="5" type="ORF">Glove_319g158</name>
</gene>
<evidence type="ECO:0000256" key="2">
    <source>
        <dbReference type="ARBA" id="ARBA00020188"/>
    </source>
</evidence>
<dbReference type="EMBL" id="PQFF01000291">
    <property type="protein sequence ID" value="RHZ65040.1"/>
    <property type="molecule type" value="Genomic_DNA"/>
</dbReference>